<dbReference type="AlphaFoldDB" id="A0A379MP74"/>
<accession>A0A379MP74</accession>
<dbReference type="RefSeq" id="WP_147288432.1">
    <property type="nucleotide sequence ID" value="NZ_UGVL01000001.1"/>
</dbReference>
<proteinExistence type="predicted"/>
<dbReference type="OrthoDB" id="840398at2"/>
<sequence length="87" mass="9802">MLALLWMVNCIRYIQNEDVQIYSHTINFGPLFGRKSDAENAAGIGWTGVLFSLAENRVFGTVKDVEAAGLFDVLLLLYNEHLKEGRK</sequence>
<name>A0A379MP74_9BACT</name>
<keyword evidence="2" id="KW-1185">Reference proteome</keyword>
<evidence type="ECO:0000313" key="1">
    <source>
        <dbReference type="EMBL" id="SUE33514.1"/>
    </source>
</evidence>
<organism evidence="1 2">
    <name type="scientific">Rikenella microfusus</name>
    <dbReference type="NCBI Taxonomy" id="28139"/>
    <lineage>
        <taxon>Bacteria</taxon>
        <taxon>Pseudomonadati</taxon>
        <taxon>Bacteroidota</taxon>
        <taxon>Bacteroidia</taxon>
        <taxon>Bacteroidales</taxon>
        <taxon>Rikenellaceae</taxon>
        <taxon>Rikenella</taxon>
    </lineage>
</organism>
<evidence type="ECO:0000313" key="2">
    <source>
        <dbReference type="Proteomes" id="UP000255233"/>
    </source>
</evidence>
<reference evidence="1 2" key="1">
    <citation type="submission" date="2018-06" db="EMBL/GenBank/DDBJ databases">
        <authorList>
            <consortium name="Pathogen Informatics"/>
            <person name="Doyle S."/>
        </authorList>
    </citation>
    <scope>NUCLEOTIDE SEQUENCE [LARGE SCALE GENOMIC DNA]</scope>
    <source>
        <strain evidence="1 2">NCTC11190</strain>
    </source>
</reference>
<protein>
    <submittedName>
        <fullName evidence="1">Uncharacterized protein</fullName>
    </submittedName>
</protein>
<dbReference type="STRING" id="880526.GCA_000427365_00724"/>
<dbReference type="EMBL" id="UGVL01000001">
    <property type="protein sequence ID" value="SUE33514.1"/>
    <property type="molecule type" value="Genomic_DNA"/>
</dbReference>
<dbReference type="Proteomes" id="UP000255233">
    <property type="component" value="Unassembled WGS sequence"/>
</dbReference>
<gene>
    <name evidence="1" type="ORF">NCTC11190_00722</name>
</gene>